<dbReference type="AlphaFoldDB" id="X1NHQ2"/>
<proteinExistence type="predicted"/>
<comment type="caution">
    <text evidence="1">The sequence shown here is derived from an EMBL/GenBank/DDBJ whole genome shotgun (WGS) entry which is preliminary data.</text>
</comment>
<sequence>MNRLLIILLVIICFAHAIEFSQRIQALGTDFAYLIPDYETDLYRNPQLLDRGLTGITYEPSNLYQYRVPLIYDRYIYIPNPCIPFTLILSSKRFG</sequence>
<gene>
    <name evidence="1" type="ORF">S06H3_33979</name>
</gene>
<name>X1NHQ2_9ZZZZ</name>
<feature type="non-terminal residue" evidence="1">
    <location>
        <position position="95"/>
    </location>
</feature>
<evidence type="ECO:0000313" key="1">
    <source>
        <dbReference type="EMBL" id="GAI26330.1"/>
    </source>
</evidence>
<reference evidence="1" key="1">
    <citation type="journal article" date="2014" name="Front. Microbiol.">
        <title>High frequency of phylogenetically diverse reductive dehalogenase-homologous genes in deep subseafloor sedimentary metagenomes.</title>
        <authorList>
            <person name="Kawai M."/>
            <person name="Futagami T."/>
            <person name="Toyoda A."/>
            <person name="Takaki Y."/>
            <person name="Nishi S."/>
            <person name="Hori S."/>
            <person name="Arai W."/>
            <person name="Tsubouchi T."/>
            <person name="Morono Y."/>
            <person name="Uchiyama I."/>
            <person name="Ito T."/>
            <person name="Fujiyama A."/>
            <person name="Inagaki F."/>
            <person name="Takami H."/>
        </authorList>
    </citation>
    <scope>NUCLEOTIDE SEQUENCE</scope>
    <source>
        <strain evidence="1">Expedition CK06-06</strain>
    </source>
</reference>
<protein>
    <submittedName>
        <fullName evidence="1">Uncharacterized protein</fullName>
    </submittedName>
</protein>
<dbReference type="EMBL" id="BARV01020349">
    <property type="protein sequence ID" value="GAI26330.1"/>
    <property type="molecule type" value="Genomic_DNA"/>
</dbReference>
<organism evidence="1">
    <name type="scientific">marine sediment metagenome</name>
    <dbReference type="NCBI Taxonomy" id="412755"/>
    <lineage>
        <taxon>unclassified sequences</taxon>
        <taxon>metagenomes</taxon>
        <taxon>ecological metagenomes</taxon>
    </lineage>
</organism>
<accession>X1NHQ2</accession>